<feature type="transmembrane region" description="Helical" evidence="8">
    <location>
        <begin position="422"/>
        <end position="443"/>
    </location>
</feature>
<feature type="transmembrane region" description="Helical" evidence="8">
    <location>
        <begin position="154"/>
        <end position="171"/>
    </location>
</feature>
<evidence type="ECO:0000256" key="1">
    <source>
        <dbReference type="ARBA" id="ARBA00004651"/>
    </source>
</evidence>
<feature type="transmembrane region" description="Helical" evidence="8">
    <location>
        <begin position="12"/>
        <end position="31"/>
    </location>
</feature>
<organism evidence="9 10">
    <name type="scientific">Sneathiella sedimenti</name>
    <dbReference type="NCBI Taxonomy" id="2816034"/>
    <lineage>
        <taxon>Bacteria</taxon>
        <taxon>Pseudomonadati</taxon>
        <taxon>Pseudomonadota</taxon>
        <taxon>Alphaproteobacteria</taxon>
        <taxon>Sneathiellales</taxon>
        <taxon>Sneathiellaceae</taxon>
        <taxon>Sneathiella</taxon>
    </lineage>
</organism>
<comment type="subcellular location">
    <subcellularLocation>
        <location evidence="1">Cell membrane</location>
        <topology evidence="1">Multi-pass membrane protein</topology>
    </subcellularLocation>
</comment>
<feature type="transmembrane region" description="Helical" evidence="8">
    <location>
        <begin position="231"/>
        <end position="250"/>
    </location>
</feature>
<dbReference type="Pfam" id="PF09594">
    <property type="entry name" value="GT87"/>
    <property type="match status" value="1"/>
</dbReference>
<accession>A0ABS3F5P8</accession>
<feature type="transmembrane region" description="Helical" evidence="8">
    <location>
        <begin position="89"/>
        <end position="107"/>
    </location>
</feature>
<feature type="transmembrane region" description="Helical" evidence="8">
    <location>
        <begin position="201"/>
        <end position="224"/>
    </location>
</feature>
<evidence type="ECO:0000256" key="8">
    <source>
        <dbReference type="SAM" id="Phobius"/>
    </source>
</evidence>
<keyword evidence="2" id="KW-1003">Cell membrane</keyword>
<evidence type="ECO:0000256" key="6">
    <source>
        <dbReference type="ARBA" id="ARBA00023136"/>
    </source>
</evidence>
<keyword evidence="5 8" id="KW-1133">Transmembrane helix</keyword>
<dbReference type="EMBL" id="JAFLNC010000003">
    <property type="protein sequence ID" value="MBO0333830.1"/>
    <property type="molecule type" value="Genomic_DNA"/>
</dbReference>
<feature type="transmembrane region" description="Helical" evidence="8">
    <location>
        <begin position="305"/>
        <end position="324"/>
    </location>
</feature>
<evidence type="ECO:0000313" key="10">
    <source>
        <dbReference type="Proteomes" id="UP000664761"/>
    </source>
</evidence>
<dbReference type="RefSeq" id="WP_207044766.1">
    <property type="nucleotide sequence ID" value="NZ_JAFLNC010000003.1"/>
</dbReference>
<feature type="transmembrane region" description="Helical" evidence="8">
    <location>
        <begin position="178"/>
        <end position="195"/>
    </location>
</feature>
<comment type="caution">
    <text evidence="9">The sequence shown here is derived from an EMBL/GenBank/DDBJ whole genome shotgun (WGS) entry which is preliminary data.</text>
</comment>
<keyword evidence="3" id="KW-0808">Transferase</keyword>
<keyword evidence="4 8" id="KW-0812">Transmembrane</keyword>
<proteinExistence type="inferred from homology"/>
<evidence type="ECO:0000256" key="2">
    <source>
        <dbReference type="ARBA" id="ARBA00022475"/>
    </source>
</evidence>
<evidence type="ECO:0000256" key="7">
    <source>
        <dbReference type="ARBA" id="ARBA00024033"/>
    </source>
</evidence>
<protein>
    <submittedName>
        <fullName evidence="9">DUF2029 domain-containing protein</fullName>
    </submittedName>
</protein>
<keyword evidence="10" id="KW-1185">Reference proteome</keyword>
<evidence type="ECO:0000313" key="9">
    <source>
        <dbReference type="EMBL" id="MBO0333830.1"/>
    </source>
</evidence>
<evidence type="ECO:0000256" key="3">
    <source>
        <dbReference type="ARBA" id="ARBA00022679"/>
    </source>
</evidence>
<sequence>MSELKSQERAYNPANLFIWMVGTLLALGAIYDGIDYIWGKGWALDELRTIVQLVIVDDDSWWPMYNAAKARLLNAGVYQTVFFEERMKFQYPPLSILPFIIFIKIGMSWETIREVMNAISFASILLMVAIVYSLIVILFKRFPISGKFDWKYKIPFFVISLIGTFSFDAIVRAQYLGQIQVILDLLVCLAFLLLLLNQKYFSGACLALAALVKPQLILLFLWALIRKEKEIMIGMIAVFVPAGALSLYVFGFSEHVQYLETLSLMGKHGEAYWPNQSINGLLHRLLSDVDALTFPVNSYAPYNPFIYGATIVTTVMLILLGLFFRPESSSRGLSQDRKLTGYSLDMATMLLLVTMASPIAWYHHYGIVWPFYVAAFVVLCCLRSIRRSWQTIVIGSLLSASFLLLSNRFPALTSEAFSAPPINLLLSHYLFGAFLFLAALLMLRRTLAGEYRNN</sequence>
<dbReference type="InterPro" id="IPR018584">
    <property type="entry name" value="GT87"/>
</dbReference>
<feature type="transmembrane region" description="Helical" evidence="8">
    <location>
        <begin position="119"/>
        <end position="139"/>
    </location>
</feature>
<dbReference type="Proteomes" id="UP000664761">
    <property type="component" value="Unassembled WGS sequence"/>
</dbReference>
<feature type="transmembrane region" description="Helical" evidence="8">
    <location>
        <begin position="392"/>
        <end position="410"/>
    </location>
</feature>
<evidence type="ECO:0000256" key="4">
    <source>
        <dbReference type="ARBA" id="ARBA00022692"/>
    </source>
</evidence>
<comment type="similarity">
    <text evidence="7">Belongs to the glycosyltransferase 87 family.</text>
</comment>
<name>A0ABS3F5P8_9PROT</name>
<feature type="transmembrane region" description="Helical" evidence="8">
    <location>
        <begin position="367"/>
        <end position="385"/>
    </location>
</feature>
<reference evidence="9 10" key="1">
    <citation type="submission" date="2021-03" db="EMBL/GenBank/DDBJ databases">
        <title>Sneathiella sp. CAU 1612 isolated from Kang Won-do.</title>
        <authorList>
            <person name="Kim W."/>
        </authorList>
    </citation>
    <scope>NUCLEOTIDE SEQUENCE [LARGE SCALE GENOMIC DNA]</scope>
    <source>
        <strain evidence="9 10">CAU 1612</strain>
    </source>
</reference>
<keyword evidence="6 8" id="KW-0472">Membrane</keyword>
<feature type="transmembrane region" description="Helical" evidence="8">
    <location>
        <begin position="344"/>
        <end position="361"/>
    </location>
</feature>
<gene>
    <name evidence="9" type="ORF">J0X12_09405</name>
</gene>
<evidence type="ECO:0000256" key="5">
    <source>
        <dbReference type="ARBA" id="ARBA00022989"/>
    </source>
</evidence>